<accession>A0A9P8W8P1</accession>
<organism evidence="1 2">
    <name type="scientific">Thelonectria olida</name>
    <dbReference type="NCBI Taxonomy" id="1576542"/>
    <lineage>
        <taxon>Eukaryota</taxon>
        <taxon>Fungi</taxon>
        <taxon>Dikarya</taxon>
        <taxon>Ascomycota</taxon>
        <taxon>Pezizomycotina</taxon>
        <taxon>Sordariomycetes</taxon>
        <taxon>Hypocreomycetidae</taxon>
        <taxon>Hypocreales</taxon>
        <taxon>Nectriaceae</taxon>
        <taxon>Thelonectria</taxon>
    </lineage>
</organism>
<evidence type="ECO:0000313" key="1">
    <source>
        <dbReference type="EMBL" id="KAH6892868.1"/>
    </source>
</evidence>
<sequence length="103" mass="11332">MATQLVRFEFYCNETKTLTYTHEIPSSLIRNAGSAGATAEYNDLFIGTITPIMKEHEKVCRNACGNVSCDGCESPAGMVSQSPKSWLHLKPFIGVRVTPFCGR</sequence>
<dbReference type="AlphaFoldDB" id="A0A9P8W8P1"/>
<name>A0A9P8W8P1_9HYPO</name>
<evidence type="ECO:0000313" key="2">
    <source>
        <dbReference type="Proteomes" id="UP000777438"/>
    </source>
</evidence>
<feature type="non-terminal residue" evidence="1">
    <location>
        <position position="103"/>
    </location>
</feature>
<reference evidence="1 2" key="1">
    <citation type="journal article" date="2021" name="Nat. Commun.">
        <title>Genetic determinants of endophytism in the Arabidopsis root mycobiome.</title>
        <authorList>
            <person name="Mesny F."/>
            <person name="Miyauchi S."/>
            <person name="Thiergart T."/>
            <person name="Pickel B."/>
            <person name="Atanasova L."/>
            <person name="Karlsson M."/>
            <person name="Huettel B."/>
            <person name="Barry K.W."/>
            <person name="Haridas S."/>
            <person name="Chen C."/>
            <person name="Bauer D."/>
            <person name="Andreopoulos W."/>
            <person name="Pangilinan J."/>
            <person name="LaButti K."/>
            <person name="Riley R."/>
            <person name="Lipzen A."/>
            <person name="Clum A."/>
            <person name="Drula E."/>
            <person name="Henrissat B."/>
            <person name="Kohler A."/>
            <person name="Grigoriev I.V."/>
            <person name="Martin F.M."/>
            <person name="Hacquard S."/>
        </authorList>
    </citation>
    <scope>NUCLEOTIDE SEQUENCE [LARGE SCALE GENOMIC DNA]</scope>
    <source>
        <strain evidence="1 2">MPI-CAGE-CH-0241</strain>
    </source>
</reference>
<protein>
    <submittedName>
        <fullName evidence="1">Uncharacterized protein</fullName>
    </submittedName>
</protein>
<comment type="caution">
    <text evidence="1">The sequence shown here is derived from an EMBL/GenBank/DDBJ whole genome shotgun (WGS) entry which is preliminary data.</text>
</comment>
<keyword evidence="2" id="KW-1185">Reference proteome</keyword>
<proteinExistence type="predicted"/>
<gene>
    <name evidence="1" type="ORF">B0T10DRAFT_363704</name>
</gene>
<dbReference type="EMBL" id="JAGPYM010000006">
    <property type="protein sequence ID" value="KAH6892868.1"/>
    <property type="molecule type" value="Genomic_DNA"/>
</dbReference>
<dbReference type="Proteomes" id="UP000777438">
    <property type="component" value="Unassembled WGS sequence"/>
</dbReference>
<dbReference type="OrthoDB" id="432970at2759"/>